<name>A0A1E3HRV2_9TREE</name>
<feature type="region of interest" description="Disordered" evidence="1">
    <location>
        <begin position="1"/>
        <end position="49"/>
    </location>
</feature>
<dbReference type="Proteomes" id="UP000094043">
    <property type="component" value="Chromosome 1"/>
</dbReference>
<protein>
    <submittedName>
        <fullName evidence="2">Uncharacterized protein</fullName>
    </submittedName>
</protein>
<feature type="region of interest" description="Disordered" evidence="1">
    <location>
        <begin position="659"/>
        <end position="683"/>
    </location>
</feature>
<dbReference type="KEGG" id="cdep:91084757"/>
<keyword evidence="3" id="KW-1185">Reference proteome</keyword>
<dbReference type="OrthoDB" id="4447at2759"/>
<dbReference type="Gene3D" id="2.120.10.80">
    <property type="entry name" value="Kelch-type beta propeller"/>
    <property type="match status" value="1"/>
</dbReference>
<dbReference type="RefSeq" id="XP_066066096.1">
    <property type="nucleotide sequence ID" value="XM_066209999.1"/>
</dbReference>
<gene>
    <name evidence="2" type="ORF">L203_100541</name>
</gene>
<reference evidence="2" key="2">
    <citation type="journal article" date="2022" name="Elife">
        <title>Obligate sexual reproduction of a homothallic fungus closely related to the Cryptococcus pathogenic species complex.</title>
        <authorList>
            <person name="Passer A.R."/>
            <person name="Clancey S.A."/>
            <person name="Shea T."/>
            <person name="David-Palma M."/>
            <person name="Averette A.F."/>
            <person name="Boekhout T."/>
            <person name="Porcel B.M."/>
            <person name="Nowrousian M."/>
            <person name="Cuomo C.A."/>
            <person name="Sun S."/>
            <person name="Heitman J."/>
            <person name="Coelho M.A."/>
        </authorList>
    </citation>
    <scope>NUCLEOTIDE SEQUENCE</scope>
    <source>
        <strain evidence="2">CBS 7841</strain>
    </source>
</reference>
<dbReference type="Pfam" id="PF24681">
    <property type="entry name" value="Kelch_KLHDC2_KLHL20_DRC7"/>
    <property type="match status" value="1"/>
</dbReference>
<dbReference type="GeneID" id="91084757"/>
<feature type="compositionally biased region" description="Gly residues" evidence="1">
    <location>
        <begin position="673"/>
        <end position="683"/>
    </location>
</feature>
<dbReference type="VEuPathDB" id="FungiDB:L203_06070"/>
<reference evidence="2" key="3">
    <citation type="submission" date="2024-01" db="EMBL/GenBank/DDBJ databases">
        <authorList>
            <person name="Coelho M.A."/>
            <person name="David-Palma M."/>
            <person name="Shea T."/>
            <person name="Sun S."/>
            <person name="Cuomo C.A."/>
            <person name="Heitman J."/>
        </authorList>
    </citation>
    <scope>NUCLEOTIDE SEQUENCE</scope>
    <source>
        <strain evidence="2">CBS 7841</strain>
    </source>
</reference>
<dbReference type="PANTHER" id="PTHR46063:SF1">
    <property type="entry name" value="KELCH DOMAIN-CONTAINING PROTEIN 4"/>
    <property type="match status" value="1"/>
</dbReference>
<feature type="region of interest" description="Disordered" evidence="1">
    <location>
        <begin position="424"/>
        <end position="444"/>
    </location>
</feature>
<organism evidence="2 3">
    <name type="scientific">Cryptococcus depauperatus CBS 7841</name>
    <dbReference type="NCBI Taxonomy" id="1295531"/>
    <lineage>
        <taxon>Eukaryota</taxon>
        <taxon>Fungi</taxon>
        <taxon>Dikarya</taxon>
        <taxon>Basidiomycota</taxon>
        <taxon>Agaricomycotina</taxon>
        <taxon>Tremellomycetes</taxon>
        <taxon>Tremellales</taxon>
        <taxon>Cryptococcaceae</taxon>
        <taxon>Cryptococcus</taxon>
    </lineage>
</organism>
<accession>A0A1E3HRV2</accession>
<dbReference type="SUPFAM" id="SSF117281">
    <property type="entry name" value="Kelch motif"/>
    <property type="match status" value="1"/>
</dbReference>
<feature type="compositionally biased region" description="Basic and acidic residues" evidence="1">
    <location>
        <begin position="20"/>
        <end position="31"/>
    </location>
</feature>
<feature type="region of interest" description="Disordered" evidence="1">
    <location>
        <begin position="503"/>
        <end position="568"/>
    </location>
</feature>
<sequence length="683" mass="76978">MAPNKNSASKSASKAAKKSKQAEKAAKKEAQAIKASTSKGKTRGNADDEEDLDAILDRIQREQEAMTLTSVITLETFPLPRTNALLLPSPSIMPSESNHLYLLFGEYFDGSRVTFYNSTLRYDVIKNEWKEYKSGNAPAPRSSAAGVCVPGMGEGGGILIFGGEYASPTQTSFHHYKDMWLFSTKSHTWDKIDNKKGPSGRSGHRMVLWKHYVVLFGGFIDVGIKTNYLSDLWIFDTEEFRWKQIEYMDKDRAPGPRSGFSFIPCSEGAILHGGYRKDYVKGTSPKGVPLDDTWLLRMDTDLTRLKWEKRKRVGYHPSLRSGCSMAYWASKGMGVLFGGVLDEERDEESMESIFYNDLYAYNPAGNGRWMSLNLKKKKAGGKRRKKVEQVVAEDDVMDIDEDRLECGKEVVQDMGDRLSFTQAQTTEEDELDLEDDADSPAKTTPLTRYNAMLAVVKNTLYIYGGIFETSQPAREYTLDDFITLNLEKLDYYVHLRGTGLDELEWKGSDDEDGIDSDSEDNNEDEGGRNDEDDDDDDDGAEMEGLDEGDDDEETKKKRHAALTQTEKDTLRQSAKAFMGISKDTTRSQTDIISTPLPGENLRLFYERSREYWAATAHSQTRSRGKDLRREGFHLCKEKYDIYKPILEEIERIQEEAELDAAAAAASKRTTGMGTVGEGGRNRR</sequence>
<reference evidence="2" key="1">
    <citation type="submission" date="2016-06" db="EMBL/GenBank/DDBJ databases">
        <authorList>
            <person name="Cuomo C."/>
            <person name="Litvintseva A."/>
            <person name="Heitman J."/>
            <person name="Chen Y."/>
            <person name="Sun S."/>
            <person name="Springer D."/>
            <person name="Dromer F."/>
            <person name="Young S."/>
            <person name="Zeng Q."/>
            <person name="Chapman S."/>
            <person name="Gujja S."/>
            <person name="Saif S."/>
            <person name="Birren B."/>
        </authorList>
    </citation>
    <scope>NUCLEOTIDE SEQUENCE</scope>
    <source>
        <strain evidence="2">CBS 7841</strain>
    </source>
</reference>
<evidence type="ECO:0000313" key="2">
    <source>
        <dbReference type="EMBL" id="WVN85395.1"/>
    </source>
</evidence>
<dbReference type="InterPro" id="IPR015915">
    <property type="entry name" value="Kelch-typ_b-propeller"/>
</dbReference>
<evidence type="ECO:0000313" key="3">
    <source>
        <dbReference type="Proteomes" id="UP000094043"/>
    </source>
</evidence>
<feature type="compositionally biased region" description="Acidic residues" evidence="1">
    <location>
        <begin position="426"/>
        <end position="438"/>
    </location>
</feature>
<dbReference type="EMBL" id="CP143784">
    <property type="protein sequence ID" value="WVN85395.1"/>
    <property type="molecule type" value="Genomic_DNA"/>
</dbReference>
<dbReference type="InterPro" id="IPR025183">
    <property type="entry name" value="DUF4110"/>
</dbReference>
<dbReference type="AlphaFoldDB" id="A0A1E3HRV2"/>
<dbReference type="InterPro" id="IPR052588">
    <property type="entry name" value="Kelch_domain_protein"/>
</dbReference>
<feature type="compositionally biased region" description="Low complexity" evidence="1">
    <location>
        <begin position="1"/>
        <end position="14"/>
    </location>
</feature>
<evidence type="ECO:0000256" key="1">
    <source>
        <dbReference type="SAM" id="MobiDB-lite"/>
    </source>
</evidence>
<dbReference type="PANTHER" id="PTHR46063">
    <property type="entry name" value="KELCH DOMAIN-CONTAINING PROTEIN"/>
    <property type="match status" value="1"/>
</dbReference>
<proteinExistence type="predicted"/>
<feature type="compositionally biased region" description="Acidic residues" evidence="1">
    <location>
        <begin position="509"/>
        <end position="552"/>
    </location>
</feature>
<dbReference type="Pfam" id="PF13422">
    <property type="entry name" value="DUF4110"/>
    <property type="match status" value="1"/>
</dbReference>